<protein>
    <submittedName>
        <fullName evidence="2">CSON009461 protein</fullName>
    </submittedName>
</protein>
<accession>A0A336M2S7</accession>
<evidence type="ECO:0000313" key="2">
    <source>
        <dbReference type="EMBL" id="SSX23701.1"/>
    </source>
</evidence>
<reference evidence="2" key="1">
    <citation type="submission" date="2018-07" db="EMBL/GenBank/DDBJ databases">
        <authorList>
            <person name="Quirk P.G."/>
            <person name="Krulwich T.A."/>
        </authorList>
    </citation>
    <scope>NUCLEOTIDE SEQUENCE</scope>
</reference>
<feature type="transmembrane region" description="Helical" evidence="1">
    <location>
        <begin position="397"/>
        <end position="415"/>
    </location>
</feature>
<dbReference type="VEuPathDB" id="VectorBase:CSON009461"/>
<sequence length="428" mass="48360">MKFEELQVATRCLPTTPNNSLLSPSPHYFTQKQQQYDNTTLFLATNHSNYNTNISNNRKERKTNYSWPVIYESDGINERSNWLKSPQNEFETAAFLPQHHQQSEDQQQFSTGRQKFFLGADGIDFYYGSGAGGVDPNAIDDNHNTISNDSSMNDCNSRDTQNNNNNFQTQLAPNLCTSTPNPVAILFLTLLMTTEHYHTEHRHHIKDRGDRGHEKPDHKDRGGVFLVPMHGGVWTMCIDLTQDEIRQISERGIPGPNTCVKYLADAENLEEEVEIKDWRQIETQPALHPQIRMQNLSISCALVCLIILASAALVGAFGVCQRQLSAILVTGVMYFLAALFAVFTLTIIHFKRYKSHTVVETDYDIPIDGIVAARGTAKIAQSLLAARIFTTDWCLDLSWGGVVLCTLTSFLWIFLSKILRWNPLSAML</sequence>
<feature type="transmembrane region" description="Helical" evidence="1">
    <location>
        <begin position="326"/>
        <end position="350"/>
    </location>
</feature>
<keyword evidence="1" id="KW-1133">Transmembrane helix</keyword>
<feature type="transmembrane region" description="Helical" evidence="1">
    <location>
        <begin position="296"/>
        <end position="319"/>
    </location>
</feature>
<dbReference type="Gene3D" id="1.20.140.150">
    <property type="match status" value="1"/>
</dbReference>
<evidence type="ECO:0000256" key="1">
    <source>
        <dbReference type="SAM" id="Phobius"/>
    </source>
</evidence>
<gene>
    <name evidence="2" type="primary">CSON009461</name>
</gene>
<keyword evidence="1" id="KW-0472">Membrane</keyword>
<name>A0A336M2S7_CULSO</name>
<dbReference type="EMBL" id="UFQT01000375">
    <property type="protein sequence ID" value="SSX23701.1"/>
    <property type="molecule type" value="Genomic_DNA"/>
</dbReference>
<dbReference type="AlphaFoldDB" id="A0A336M2S7"/>
<organism evidence="2">
    <name type="scientific">Culicoides sonorensis</name>
    <name type="common">Biting midge</name>
    <dbReference type="NCBI Taxonomy" id="179676"/>
    <lineage>
        <taxon>Eukaryota</taxon>
        <taxon>Metazoa</taxon>
        <taxon>Ecdysozoa</taxon>
        <taxon>Arthropoda</taxon>
        <taxon>Hexapoda</taxon>
        <taxon>Insecta</taxon>
        <taxon>Pterygota</taxon>
        <taxon>Neoptera</taxon>
        <taxon>Endopterygota</taxon>
        <taxon>Diptera</taxon>
        <taxon>Nematocera</taxon>
        <taxon>Chironomoidea</taxon>
        <taxon>Ceratopogonidae</taxon>
        <taxon>Ceratopogoninae</taxon>
        <taxon>Culicoides</taxon>
        <taxon>Monoculicoides</taxon>
    </lineage>
</organism>
<keyword evidence="1" id="KW-0812">Transmembrane</keyword>
<proteinExistence type="predicted"/>